<dbReference type="AlphaFoldDB" id="A0A975FYC3"/>
<protein>
    <submittedName>
        <fullName evidence="1">Uncharacterized protein</fullName>
    </submittedName>
</protein>
<dbReference type="KEGG" id="caul:KCG34_21960"/>
<dbReference type="RefSeq" id="WP_211937730.1">
    <property type="nucleotide sequence ID" value="NZ_CP073078.1"/>
</dbReference>
<sequence length="161" mass="17549">MTKAQADALSLITPSGGRAGEPLYFPSRVRLKSGTNIECVYLSEAITWFRWWGVWPEDDRGKSVVSLAEIDALSESPHRLPASFANQLYEAGETGMGYTVFTVKFHDGTSCAFGNGNAIDFIHYPAGKSARDVAAVTPHVPAGGRNMNPVPDYSWCLYSVE</sequence>
<evidence type="ECO:0000313" key="1">
    <source>
        <dbReference type="EMBL" id="QUD87680.1"/>
    </source>
</evidence>
<dbReference type="EMBL" id="CP073078">
    <property type="protein sequence ID" value="QUD87680.1"/>
    <property type="molecule type" value="Genomic_DNA"/>
</dbReference>
<accession>A0A975FYC3</accession>
<dbReference type="Proteomes" id="UP000676409">
    <property type="component" value="Chromosome"/>
</dbReference>
<gene>
    <name evidence="1" type="ORF">KCG34_21960</name>
</gene>
<keyword evidence="2" id="KW-1185">Reference proteome</keyword>
<proteinExistence type="predicted"/>
<name>A0A975FYC3_9CAUL</name>
<reference evidence="1" key="1">
    <citation type="submission" date="2021-04" db="EMBL/GenBank/DDBJ databases">
        <title>The complete genome sequence of Caulobacter sp. S6.</title>
        <authorList>
            <person name="Tang Y."/>
            <person name="Ouyang W."/>
            <person name="Liu Q."/>
            <person name="Huang B."/>
            <person name="Guo Z."/>
            <person name="Lei P."/>
        </authorList>
    </citation>
    <scope>NUCLEOTIDE SEQUENCE</scope>
    <source>
        <strain evidence="1">S6</strain>
    </source>
</reference>
<evidence type="ECO:0000313" key="2">
    <source>
        <dbReference type="Proteomes" id="UP000676409"/>
    </source>
</evidence>
<organism evidence="1 2">
    <name type="scientific">Phenylobacterium montanum</name>
    <dbReference type="NCBI Taxonomy" id="2823693"/>
    <lineage>
        <taxon>Bacteria</taxon>
        <taxon>Pseudomonadati</taxon>
        <taxon>Pseudomonadota</taxon>
        <taxon>Alphaproteobacteria</taxon>
        <taxon>Caulobacterales</taxon>
        <taxon>Caulobacteraceae</taxon>
        <taxon>Phenylobacterium</taxon>
    </lineage>
</organism>